<reference evidence="1 2" key="1">
    <citation type="submission" date="2018-11" db="EMBL/GenBank/DDBJ databases">
        <title>Complete genome sequence of Microcystis aeruginosa NIES-102.</title>
        <authorList>
            <person name="Yamaguchi H."/>
            <person name="Suzuki S."/>
            <person name="Kawachi M."/>
        </authorList>
    </citation>
    <scope>NUCLEOTIDE SEQUENCE [LARGE SCALE GENOMIC DNA]</scope>
    <source>
        <strain evidence="1 2">NIES-102</strain>
    </source>
</reference>
<protein>
    <submittedName>
        <fullName evidence="1">Uncharacterized protein</fullName>
    </submittedName>
</protein>
<name>A0A3G9K591_MICVR</name>
<proteinExistence type="predicted"/>
<dbReference type="AlphaFoldDB" id="A0A3G9K591"/>
<dbReference type="Proteomes" id="UP000278152">
    <property type="component" value="Chromosome"/>
</dbReference>
<dbReference type="EMBL" id="AP019314">
    <property type="protein sequence ID" value="BBH40905.1"/>
    <property type="molecule type" value="Genomic_DNA"/>
</dbReference>
<evidence type="ECO:0000313" key="1">
    <source>
        <dbReference type="EMBL" id="BBH40905.1"/>
    </source>
</evidence>
<sequence>MDNLSIYKTSVTVNINQIGRLWHRMYPKNNHQYLELLTIFPDDSDDCAYFLGFLDENNGQEGKFQKLWPK</sequence>
<gene>
    <name evidence="1" type="ORF">myaer102_34910</name>
</gene>
<dbReference type="KEGG" id="mvz:myaer102_34910"/>
<organism evidence="1 2">
    <name type="scientific">Microcystis viridis NIES-102</name>
    <dbReference type="NCBI Taxonomy" id="213615"/>
    <lineage>
        <taxon>Bacteria</taxon>
        <taxon>Bacillati</taxon>
        <taxon>Cyanobacteriota</taxon>
        <taxon>Cyanophyceae</taxon>
        <taxon>Oscillatoriophycideae</taxon>
        <taxon>Chroococcales</taxon>
        <taxon>Microcystaceae</taxon>
        <taxon>Microcystis</taxon>
    </lineage>
</organism>
<accession>A0A3G9K591</accession>
<evidence type="ECO:0000313" key="2">
    <source>
        <dbReference type="Proteomes" id="UP000278152"/>
    </source>
</evidence>